<evidence type="ECO:0000256" key="4">
    <source>
        <dbReference type="ARBA" id="ARBA00022898"/>
    </source>
</evidence>
<comment type="similarity">
    <text evidence="1">Belongs to the class-II pyridoxal-phosphate-dependent aminotransferase family. Histidinol-phosphate aminotransferase subfamily.</text>
</comment>
<dbReference type="Gene3D" id="3.40.640.10">
    <property type="entry name" value="Type I PLP-dependent aspartate aminotransferase-like (Major domain)"/>
    <property type="match status" value="1"/>
</dbReference>
<keyword evidence="3 6" id="KW-0808">Transferase</keyword>
<proteinExistence type="inferred from homology"/>
<name>A0A4R6J292_9BACT</name>
<dbReference type="InterPro" id="IPR015422">
    <property type="entry name" value="PyrdxlP-dep_Trfase_small"/>
</dbReference>
<dbReference type="InterPro" id="IPR015424">
    <property type="entry name" value="PyrdxlP-dep_Trfase"/>
</dbReference>
<reference evidence="6 7" key="1">
    <citation type="submission" date="2019-03" db="EMBL/GenBank/DDBJ databases">
        <title>Genomic Encyclopedia of Archaeal and Bacterial Type Strains, Phase II (KMG-II): from individual species to whole genera.</title>
        <authorList>
            <person name="Goeker M."/>
        </authorList>
    </citation>
    <scope>NUCLEOTIDE SEQUENCE [LARGE SCALE GENOMIC DNA]</scope>
    <source>
        <strain evidence="6 7">DSM 28323</strain>
    </source>
</reference>
<dbReference type="InterPro" id="IPR015421">
    <property type="entry name" value="PyrdxlP-dep_Trfase_major"/>
</dbReference>
<dbReference type="Gene3D" id="3.90.1150.10">
    <property type="entry name" value="Aspartate Aminotransferase, domain 1"/>
    <property type="match status" value="1"/>
</dbReference>
<dbReference type="PANTHER" id="PTHR43643:SF3">
    <property type="entry name" value="HISTIDINOL-PHOSPHATE AMINOTRANSFERASE"/>
    <property type="match status" value="1"/>
</dbReference>
<evidence type="ECO:0000256" key="3">
    <source>
        <dbReference type="ARBA" id="ARBA00022679"/>
    </source>
</evidence>
<dbReference type="Pfam" id="PF00155">
    <property type="entry name" value="Aminotran_1_2"/>
    <property type="match status" value="1"/>
</dbReference>
<keyword evidence="4" id="KW-0663">Pyridoxal phosphate</keyword>
<evidence type="ECO:0000256" key="1">
    <source>
        <dbReference type="ARBA" id="ARBA00007970"/>
    </source>
</evidence>
<keyword evidence="2 6" id="KW-0032">Aminotransferase</keyword>
<dbReference type="InterPro" id="IPR050106">
    <property type="entry name" value="HistidinolP_aminotransfase"/>
</dbReference>
<dbReference type="SUPFAM" id="SSF53383">
    <property type="entry name" value="PLP-dependent transferases"/>
    <property type="match status" value="1"/>
</dbReference>
<comment type="caution">
    <text evidence="6">The sequence shown here is derived from an EMBL/GenBank/DDBJ whole genome shotgun (WGS) entry which is preliminary data.</text>
</comment>
<sequence>MSASFNRRDLLKFGSMAAIGMGLRLPSLGMGNEEGILRNYGAADGLINLSSNENPYGISPKAREALLAALGEAHRYQYNHTNLKDFKKQLADHYGVQEDQVLVTAGSGEALGLLPRHFHKGKLVTANPTFGILPATAKMLGQKVVEVPLTADQKHDLPAMLKEVDDDTSLVYICNPANPSSTIVSSSSLKNFCIEAAKKAYVAVDEAYIDFLDAPDNESMLQLIEKHPKVFVIGTFSKIHAMAGLRIGWVIGHASLIKPLADNYFIRTQMAMSALSMSAALASLKDPGWQKLSKEKNAAARDYTYNALKNMNINVVKSYTNFLFFPIPNYKGDFAADMLQKNIFLRSSNYIHGKWARASVGTMDEMKQFIETMKQVQV</sequence>
<dbReference type="GO" id="GO:0008483">
    <property type="term" value="F:transaminase activity"/>
    <property type="evidence" value="ECO:0007669"/>
    <property type="project" value="UniProtKB-KW"/>
</dbReference>
<dbReference type="Proteomes" id="UP000295741">
    <property type="component" value="Unassembled WGS sequence"/>
</dbReference>
<evidence type="ECO:0000256" key="2">
    <source>
        <dbReference type="ARBA" id="ARBA00022576"/>
    </source>
</evidence>
<gene>
    <name evidence="6" type="ORF">BC659_0451</name>
</gene>
<evidence type="ECO:0000259" key="5">
    <source>
        <dbReference type="Pfam" id="PF00155"/>
    </source>
</evidence>
<dbReference type="EMBL" id="SNWP01000010">
    <property type="protein sequence ID" value="TDO28386.1"/>
    <property type="molecule type" value="Genomic_DNA"/>
</dbReference>
<dbReference type="RefSeq" id="WP_162847327.1">
    <property type="nucleotide sequence ID" value="NZ_SNWP01000010.1"/>
</dbReference>
<dbReference type="GO" id="GO:0030170">
    <property type="term" value="F:pyridoxal phosphate binding"/>
    <property type="evidence" value="ECO:0007669"/>
    <property type="project" value="InterPro"/>
</dbReference>
<dbReference type="CDD" id="cd00609">
    <property type="entry name" value="AAT_like"/>
    <property type="match status" value="1"/>
</dbReference>
<evidence type="ECO:0000313" key="6">
    <source>
        <dbReference type="EMBL" id="TDO28386.1"/>
    </source>
</evidence>
<dbReference type="InterPro" id="IPR004839">
    <property type="entry name" value="Aminotransferase_I/II_large"/>
</dbReference>
<organism evidence="6 7">
    <name type="scientific">Sediminibacterium goheungense</name>
    <dbReference type="NCBI Taxonomy" id="1086393"/>
    <lineage>
        <taxon>Bacteria</taxon>
        <taxon>Pseudomonadati</taxon>
        <taxon>Bacteroidota</taxon>
        <taxon>Chitinophagia</taxon>
        <taxon>Chitinophagales</taxon>
        <taxon>Chitinophagaceae</taxon>
        <taxon>Sediminibacterium</taxon>
    </lineage>
</organism>
<evidence type="ECO:0000313" key="7">
    <source>
        <dbReference type="Proteomes" id="UP000295741"/>
    </source>
</evidence>
<protein>
    <submittedName>
        <fullName evidence="6">Histidinol-phosphate aminotransferase</fullName>
    </submittedName>
</protein>
<dbReference type="AlphaFoldDB" id="A0A4R6J292"/>
<keyword evidence="7" id="KW-1185">Reference proteome</keyword>
<feature type="domain" description="Aminotransferase class I/classII large" evidence="5">
    <location>
        <begin position="46"/>
        <end position="371"/>
    </location>
</feature>
<dbReference type="PANTHER" id="PTHR43643">
    <property type="entry name" value="HISTIDINOL-PHOSPHATE AMINOTRANSFERASE 2"/>
    <property type="match status" value="1"/>
</dbReference>
<accession>A0A4R6J292</accession>